<reference evidence="4 5" key="1">
    <citation type="submission" date="2017-11" db="EMBL/GenBank/DDBJ databases">
        <title>Xanthomonas prunicola sp. nov., a novel pathogen that affects nectarine (Prunus persica var. nectarine) trees.</title>
        <authorList>
            <person name="Lopez M."/>
            <person name="Lopez-Soriano P."/>
            <person name="Garita-Cambronero J."/>
            <person name="Beltran C."/>
            <person name="Taghouti G."/>
            <person name="Portier P."/>
            <person name="Cubero J."/>
            <person name="Fischer-Le Saux M."/>
            <person name="Marco-Noales E."/>
        </authorList>
    </citation>
    <scope>NUCLEOTIDE SEQUENCE [LARGE SCALE GENOMIC DNA]</scope>
    <source>
        <strain evidence="2 4">CFBP8353</strain>
        <strain evidence="3 5">CFBP8354</strain>
    </source>
</reference>
<dbReference type="EMBL" id="PHKW01000001">
    <property type="protein sequence ID" value="PKV18788.1"/>
    <property type="molecule type" value="Genomic_DNA"/>
</dbReference>
<dbReference type="Proteomes" id="UP000233748">
    <property type="component" value="Unassembled WGS sequence"/>
</dbReference>
<dbReference type="AlphaFoldDB" id="A0A2N3RPS6"/>
<gene>
    <name evidence="2" type="ORF">XpruCFBP8353_05550</name>
    <name evidence="3" type="ORF">XpruCFBP8354_05550</name>
</gene>
<evidence type="ECO:0000313" key="2">
    <source>
        <dbReference type="EMBL" id="PKV14506.1"/>
    </source>
</evidence>
<name>A0A2N3RPS6_9XANT</name>
<evidence type="ECO:0000313" key="3">
    <source>
        <dbReference type="EMBL" id="PKV18788.1"/>
    </source>
</evidence>
<comment type="caution">
    <text evidence="2">The sequence shown here is derived from an EMBL/GenBank/DDBJ whole genome shotgun (WGS) entry which is preliminary data.</text>
</comment>
<feature type="compositionally biased region" description="Basic and acidic residues" evidence="1">
    <location>
        <begin position="31"/>
        <end position="41"/>
    </location>
</feature>
<sequence length="74" mass="8114">MPLHADRYSASRAASPGLSRERSRIPPRSQSRCERHSDHHNNATTAAADLRHPAGTCTSTPLPQQPELKHHASV</sequence>
<evidence type="ECO:0000313" key="5">
    <source>
        <dbReference type="Proteomes" id="UP000233748"/>
    </source>
</evidence>
<accession>A0A2N3RPS6</accession>
<organism evidence="2 4">
    <name type="scientific">Xanthomonas prunicola</name>
    <dbReference type="NCBI Taxonomy" id="2053930"/>
    <lineage>
        <taxon>Bacteria</taxon>
        <taxon>Pseudomonadati</taxon>
        <taxon>Pseudomonadota</taxon>
        <taxon>Gammaproteobacteria</taxon>
        <taxon>Lysobacterales</taxon>
        <taxon>Lysobacteraceae</taxon>
        <taxon>Xanthomonas</taxon>
    </lineage>
</organism>
<evidence type="ECO:0000313" key="4">
    <source>
        <dbReference type="Proteomes" id="UP000233720"/>
    </source>
</evidence>
<dbReference type="EMBL" id="PHKV01000001">
    <property type="protein sequence ID" value="PKV14506.1"/>
    <property type="molecule type" value="Genomic_DNA"/>
</dbReference>
<keyword evidence="5" id="KW-1185">Reference proteome</keyword>
<feature type="region of interest" description="Disordered" evidence="1">
    <location>
        <begin position="1"/>
        <end position="74"/>
    </location>
</feature>
<proteinExistence type="predicted"/>
<protein>
    <submittedName>
        <fullName evidence="2">Uncharacterized protein</fullName>
    </submittedName>
</protein>
<dbReference type="Proteomes" id="UP000233720">
    <property type="component" value="Unassembled WGS sequence"/>
</dbReference>
<evidence type="ECO:0000256" key="1">
    <source>
        <dbReference type="SAM" id="MobiDB-lite"/>
    </source>
</evidence>